<keyword evidence="2" id="KW-0436">Ligase</keyword>
<dbReference type="PANTHER" id="PTHR43859:SF4">
    <property type="entry name" value="BUTANOATE--COA LIGASE AAE1-RELATED"/>
    <property type="match status" value="1"/>
</dbReference>
<evidence type="ECO:0000313" key="6">
    <source>
        <dbReference type="EMBL" id="GAG80459.1"/>
    </source>
</evidence>
<dbReference type="InterPro" id="IPR000873">
    <property type="entry name" value="AMP-dep_synth/lig_dom"/>
</dbReference>
<dbReference type="AlphaFoldDB" id="X1AF59"/>
<organism evidence="6">
    <name type="scientific">marine sediment metagenome</name>
    <dbReference type="NCBI Taxonomy" id="412755"/>
    <lineage>
        <taxon>unclassified sequences</taxon>
        <taxon>metagenomes</taxon>
        <taxon>ecological metagenomes</taxon>
    </lineage>
</organism>
<keyword evidence="4" id="KW-0443">Lipid metabolism</keyword>
<dbReference type="GO" id="GO:0006631">
    <property type="term" value="P:fatty acid metabolic process"/>
    <property type="evidence" value="ECO:0007669"/>
    <property type="project" value="UniProtKB-KW"/>
</dbReference>
<comment type="similarity">
    <text evidence="1">Belongs to the ATP-dependent AMP-binding enzyme family.</text>
</comment>
<dbReference type="GO" id="GO:0016874">
    <property type="term" value="F:ligase activity"/>
    <property type="evidence" value="ECO:0007669"/>
    <property type="project" value="UniProtKB-KW"/>
</dbReference>
<evidence type="ECO:0000259" key="5">
    <source>
        <dbReference type="Pfam" id="PF00501"/>
    </source>
</evidence>
<comment type="caution">
    <text evidence="6">The sequence shown here is derived from an EMBL/GenBank/DDBJ whole genome shotgun (WGS) entry which is preliminary data.</text>
</comment>
<feature type="domain" description="AMP-dependent synthetase/ligase" evidence="5">
    <location>
        <begin position="38"/>
        <end position="108"/>
    </location>
</feature>
<dbReference type="Gene3D" id="3.40.50.12780">
    <property type="entry name" value="N-terminal domain of ligase-like"/>
    <property type="match status" value="1"/>
</dbReference>
<dbReference type="InterPro" id="IPR042099">
    <property type="entry name" value="ANL_N_sf"/>
</dbReference>
<protein>
    <recommendedName>
        <fullName evidence="5">AMP-dependent synthetase/ligase domain-containing protein</fullName>
    </recommendedName>
</protein>
<evidence type="ECO:0000256" key="3">
    <source>
        <dbReference type="ARBA" id="ARBA00022832"/>
    </source>
</evidence>
<dbReference type="Pfam" id="PF00501">
    <property type="entry name" value="AMP-binding"/>
    <property type="match status" value="1"/>
</dbReference>
<proteinExistence type="inferred from homology"/>
<keyword evidence="3" id="KW-0276">Fatty acid metabolism</keyword>
<evidence type="ECO:0000256" key="1">
    <source>
        <dbReference type="ARBA" id="ARBA00006432"/>
    </source>
</evidence>
<evidence type="ECO:0000256" key="4">
    <source>
        <dbReference type="ARBA" id="ARBA00023098"/>
    </source>
</evidence>
<reference evidence="6" key="1">
    <citation type="journal article" date="2014" name="Front. Microbiol.">
        <title>High frequency of phylogenetically diverse reductive dehalogenase-homologous genes in deep subseafloor sedimentary metagenomes.</title>
        <authorList>
            <person name="Kawai M."/>
            <person name="Futagami T."/>
            <person name="Toyoda A."/>
            <person name="Takaki Y."/>
            <person name="Nishi S."/>
            <person name="Hori S."/>
            <person name="Arai W."/>
            <person name="Tsubouchi T."/>
            <person name="Morono Y."/>
            <person name="Uchiyama I."/>
            <person name="Ito T."/>
            <person name="Fujiyama A."/>
            <person name="Inagaki F."/>
            <person name="Takami H."/>
        </authorList>
    </citation>
    <scope>NUCLEOTIDE SEQUENCE</scope>
    <source>
        <strain evidence="6">Expedition CK06-06</strain>
    </source>
</reference>
<accession>X1AF59</accession>
<dbReference type="SUPFAM" id="SSF56801">
    <property type="entry name" value="Acetyl-CoA synthetase-like"/>
    <property type="match status" value="1"/>
</dbReference>
<evidence type="ECO:0000256" key="2">
    <source>
        <dbReference type="ARBA" id="ARBA00022598"/>
    </source>
</evidence>
<dbReference type="EMBL" id="BART01011077">
    <property type="protein sequence ID" value="GAG80459.1"/>
    <property type="molecule type" value="Genomic_DNA"/>
</dbReference>
<dbReference type="PANTHER" id="PTHR43859">
    <property type="entry name" value="ACYL-ACTIVATING ENZYME"/>
    <property type="match status" value="1"/>
</dbReference>
<name>X1AF59_9ZZZZ</name>
<sequence length="122" mass="14203">MKIIKGLLTNPKGNYQLNVINIMKHAIRNFSRQEIVSRKRDGSLFRYTYKDSYARMQQLANALESMGVKVGDRIGVLAWNHYQHFEIYFGLPGTGAVMITLNLRLSPQFLYQDQKRLFLVFS</sequence>
<gene>
    <name evidence="6" type="ORF">S01H4_23776</name>
</gene>